<protein>
    <submittedName>
        <fullName evidence="1">Uncharacterized protein</fullName>
    </submittedName>
</protein>
<sequence>MTDSIRRHYKENLAISLQMIFDFRFPFHTEPLDRFGGGSEMLREGKDIDRLWNILESHARMTDILAQVPWLSHFVYKCLTFCFAQVGVKWTSHRIKRGASTKDLWYHLRYRIVQEIGFEQISLREIVSKLRYPTT</sequence>
<keyword evidence="2" id="KW-1185">Reference proteome</keyword>
<dbReference type="EMBL" id="ML179946">
    <property type="protein sequence ID" value="THU80048.1"/>
    <property type="molecule type" value="Genomic_DNA"/>
</dbReference>
<dbReference type="Proteomes" id="UP000297245">
    <property type="component" value="Unassembled WGS sequence"/>
</dbReference>
<reference evidence="1 2" key="1">
    <citation type="journal article" date="2019" name="Nat. Ecol. Evol.">
        <title>Megaphylogeny resolves global patterns of mushroom evolution.</title>
        <authorList>
            <person name="Varga T."/>
            <person name="Krizsan K."/>
            <person name="Foldi C."/>
            <person name="Dima B."/>
            <person name="Sanchez-Garcia M."/>
            <person name="Sanchez-Ramirez S."/>
            <person name="Szollosi G.J."/>
            <person name="Szarkandi J.G."/>
            <person name="Papp V."/>
            <person name="Albert L."/>
            <person name="Andreopoulos W."/>
            <person name="Angelini C."/>
            <person name="Antonin V."/>
            <person name="Barry K.W."/>
            <person name="Bougher N.L."/>
            <person name="Buchanan P."/>
            <person name="Buyck B."/>
            <person name="Bense V."/>
            <person name="Catcheside P."/>
            <person name="Chovatia M."/>
            <person name="Cooper J."/>
            <person name="Damon W."/>
            <person name="Desjardin D."/>
            <person name="Finy P."/>
            <person name="Geml J."/>
            <person name="Haridas S."/>
            <person name="Hughes K."/>
            <person name="Justo A."/>
            <person name="Karasinski D."/>
            <person name="Kautmanova I."/>
            <person name="Kiss B."/>
            <person name="Kocsube S."/>
            <person name="Kotiranta H."/>
            <person name="LaButti K.M."/>
            <person name="Lechner B.E."/>
            <person name="Liimatainen K."/>
            <person name="Lipzen A."/>
            <person name="Lukacs Z."/>
            <person name="Mihaltcheva S."/>
            <person name="Morgado L.N."/>
            <person name="Niskanen T."/>
            <person name="Noordeloos M.E."/>
            <person name="Ohm R.A."/>
            <person name="Ortiz-Santana B."/>
            <person name="Ovrebo C."/>
            <person name="Racz N."/>
            <person name="Riley R."/>
            <person name="Savchenko A."/>
            <person name="Shiryaev A."/>
            <person name="Soop K."/>
            <person name="Spirin V."/>
            <person name="Szebenyi C."/>
            <person name="Tomsovsky M."/>
            <person name="Tulloss R.E."/>
            <person name="Uehling J."/>
            <person name="Grigoriev I.V."/>
            <person name="Vagvolgyi C."/>
            <person name="Papp T."/>
            <person name="Martin F.M."/>
            <person name="Miettinen O."/>
            <person name="Hibbett D.S."/>
            <person name="Nagy L.G."/>
        </authorList>
    </citation>
    <scope>NUCLEOTIDE SEQUENCE [LARGE SCALE GENOMIC DNA]</scope>
    <source>
        <strain evidence="1 2">CBS 962.96</strain>
    </source>
</reference>
<name>A0A4S8KWW5_DENBC</name>
<gene>
    <name evidence="1" type="ORF">K435DRAFT_810209</name>
</gene>
<dbReference type="AlphaFoldDB" id="A0A4S8KWW5"/>
<dbReference type="OrthoDB" id="6692864at2759"/>
<organism evidence="1 2">
    <name type="scientific">Dendrothele bispora (strain CBS 962.96)</name>
    <dbReference type="NCBI Taxonomy" id="1314807"/>
    <lineage>
        <taxon>Eukaryota</taxon>
        <taxon>Fungi</taxon>
        <taxon>Dikarya</taxon>
        <taxon>Basidiomycota</taxon>
        <taxon>Agaricomycotina</taxon>
        <taxon>Agaricomycetes</taxon>
        <taxon>Agaricomycetidae</taxon>
        <taxon>Agaricales</taxon>
        <taxon>Agaricales incertae sedis</taxon>
        <taxon>Dendrothele</taxon>
    </lineage>
</organism>
<evidence type="ECO:0000313" key="2">
    <source>
        <dbReference type="Proteomes" id="UP000297245"/>
    </source>
</evidence>
<evidence type="ECO:0000313" key="1">
    <source>
        <dbReference type="EMBL" id="THU80048.1"/>
    </source>
</evidence>
<accession>A0A4S8KWW5</accession>
<proteinExistence type="predicted"/>